<name>A0A232F2J0_9HYME</name>
<dbReference type="STRING" id="543379.A0A232F2J0"/>
<accession>A0A232F2J0</accession>
<dbReference type="PANTHER" id="PTHR47331:SF5">
    <property type="entry name" value="RIBONUCLEASE H"/>
    <property type="match status" value="1"/>
</dbReference>
<dbReference type="AlphaFoldDB" id="A0A232F2J0"/>
<evidence type="ECO:0000313" key="2">
    <source>
        <dbReference type="Proteomes" id="UP000215335"/>
    </source>
</evidence>
<evidence type="ECO:0000313" key="1">
    <source>
        <dbReference type="EMBL" id="OXU24802.1"/>
    </source>
</evidence>
<comment type="caution">
    <text evidence="1">The sequence shown here is derived from an EMBL/GenBank/DDBJ whole genome shotgun (WGS) entry which is preliminary data.</text>
</comment>
<dbReference type="EMBL" id="NNAY01001190">
    <property type="protein sequence ID" value="OXU24802.1"/>
    <property type="molecule type" value="Genomic_DNA"/>
</dbReference>
<sequence length="311" mass="35101">MLRQMRILRISGKGEDWISFSDLFTSLVHSGSGISDVTKLQYHVMLNWCGYRADQGRDDNQTRTMRALGRHFSIVIKLWEAELSEKDQEFVPEEDEPERDINSTFWDLLKFLERRAQALKMLNSECKVDKRLASTSTSGPQGPAEEIDMDESVKTLGVHWNPAQDQFRFSVSDITKRSILFNNARLFDPLRRKGAQEPLLGFLTLSELAEARSVVIRLSQASSFAVEIEALKAGGVLPKGNRLSKLNPFIGKDNTLRVGGRLSHFSLFFDCKHPPILSQESALSHLFVYSAHQLCLHGGFTLTSSVLMQQA</sequence>
<keyword evidence="2" id="KW-1185">Reference proteome</keyword>
<reference evidence="1 2" key="1">
    <citation type="journal article" date="2017" name="Curr. Biol.">
        <title>The Evolution of Venom by Co-option of Single-Copy Genes.</title>
        <authorList>
            <person name="Martinson E.O."/>
            <person name="Mrinalini"/>
            <person name="Kelkar Y.D."/>
            <person name="Chang C.H."/>
            <person name="Werren J.H."/>
        </authorList>
    </citation>
    <scope>NUCLEOTIDE SEQUENCE [LARGE SCALE GENOMIC DNA]</scope>
    <source>
        <strain evidence="1 2">Alberta</strain>
        <tissue evidence="1">Whole body</tissue>
    </source>
</reference>
<protein>
    <submittedName>
        <fullName evidence="1">Uncharacterized protein</fullName>
    </submittedName>
</protein>
<dbReference type="Proteomes" id="UP000215335">
    <property type="component" value="Unassembled WGS sequence"/>
</dbReference>
<dbReference type="PANTHER" id="PTHR47331">
    <property type="entry name" value="PHD-TYPE DOMAIN-CONTAINING PROTEIN"/>
    <property type="match status" value="1"/>
</dbReference>
<gene>
    <name evidence="1" type="ORF">TSAR_005326</name>
</gene>
<proteinExistence type="predicted"/>
<organism evidence="1 2">
    <name type="scientific">Trichomalopsis sarcophagae</name>
    <dbReference type="NCBI Taxonomy" id="543379"/>
    <lineage>
        <taxon>Eukaryota</taxon>
        <taxon>Metazoa</taxon>
        <taxon>Ecdysozoa</taxon>
        <taxon>Arthropoda</taxon>
        <taxon>Hexapoda</taxon>
        <taxon>Insecta</taxon>
        <taxon>Pterygota</taxon>
        <taxon>Neoptera</taxon>
        <taxon>Endopterygota</taxon>
        <taxon>Hymenoptera</taxon>
        <taxon>Apocrita</taxon>
        <taxon>Proctotrupomorpha</taxon>
        <taxon>Chalcidoidea</taxon>
        <taxon>Pteromalidae</taxon>
        <taxon>Pteromalinae</taxon>
        <taxon>Trichomalopsis</taxon>
    </lineage>
</organism>